<evidence type="ECO:0000313" key="3">
    <source>
        <dbReference type="EMBL" id="KAL3387126.1"/>
    </source>
</evidence>
<dbReference type="Proteomes" id="UP001627154">
    <property type="component" value="Unassembled WGS sequence"/>
</dbReference>
<evidence type="ECO:0000256" key="1">
    <source>
        <dbReference type="SAM" id="MobiDB-lite"/>
    </source>
</evidence>
<gene>
    <name evidence="3" type="ORF">TKK_017449</name>
</gene>
<feature type="region of interest" description="Disordered" evidence="1">
    <location>
        <begin position="205"/>
        <end position="233"/>
    </location>
</feature>
<feature type="compositionally biased region" description="Low complexity" evidence="1">
    <location>
        <begin position="214"/>
        <end position="228"/>
    </location>
</feature>
<dbReference type="PANTHER" id="PTHR36694">
    <property type="entry name" value="PASIFLORA 1, ISOFORM A-RELATED"/>
    <property type="match status" value="1"/>
</dbReference>
<dbReference type="InterPro" id="IPR031720">
    <property type="entry name" value="DUF4728"/>
</dbReference>
<keyword evidence="4" id="KW-1185">Reference proteome</keyword>
<comment type="caution">
    <text evidence="3">The sequence shown here is derived from an EMBL/GenBank/DDBJ whole genome shotgun (WGS) entry which is preliminary data.</text>
</comment>
<feature type="compositionally biased region" description="Polar residues" evidence="1">
    <location>
        <begin position="251"/>
        <end position="260"/>
    </location>
</feature>
<name>A0ABD2W2M8_9HYME</name>
<feature type="transmembrane region" description="Helical" evidence="2">
    <location>
        <begin position="73"/>
        <end position="94"/>
    </location>
</feature>
<keyword evidence="2" id="KW-0472">Membrane</keyword>
<feature type="transmembrane region" description="Helical" evidence="2">
    <location>
        <begin position="20"/>
        <end position="39"/>
    </location>
</feature>
<sequence>MAIMQSCCCWRSVRRGSFACAVYTVIYYSLLAVTLATVLQEESQHAEGNDRTRAASNSILEPEASPATMNFNMALLACSSCGVICCLLLLYGLFKDEKLFLVPWICIVIACSLVDVAHLFYLFFVVSLAITPTTAMVLTIDFFLLCLNVYSVLCVISQYQEYAAGRGMASDDCEHGAPTMHYGAQGGTATATYCLSGSRNKAVTNFSSNETRGTASTPTTQSPTTLPTVVASSPDSCYGPQKNLGCGISIDASQHGSQHQSTKHVKFQQAQSAEKIDKAGAKDLGRAAGHQQQTSSSDRRRASAPTMCIDITNPVVGCGVIARCRKSQ</sequence>
<dbReference type="EMBL" id="JBJJXI010000139">
    <property type="protein sequence ID" value="KAL3387126.1"/>
    <property type="molecule type" value="Genomic_DNA"/>
</dbReference>
<organism evidence="3 4">
    <name type="scientific">Trichogramma kaykai</name>
    <dbReference type="NCBI Taxonomy" id="54128"/>
    <lineage>
        <taxon>Eukaryota</taxon>
        <taxon>Metazoa</taxon>
        <taxon>Ecdysozoa</taxon>
        <taxon>Arthropoda</taxon>
        <taxon>Hexapoda</taxon>
        <taxon>Insecta</taxon>
        <taxon>Pterygota</taxon>
        <taxon>Neoptera</taxon>
        <taxon>Endopterygota</taxon>
        <taxon>Hymenoptera</taxon>
        <taxon>Apocrita</taxon>
        <taxon>Proctotrupomorpha</taxon>
        <taxon>Chalcidoidea</taxon>
        <taxon>Trichogrammatidae</taxon>
        <taxon>Trichogramma</taxon>
    </lineage>
</organism>
<feature type="transmembrane region" description="Helical" evidence="2">
    <location>
        <begin position="136"/>
        <end position="156"/>
    </location>
</feature>
<reference evidence="3 4" key="1">
    <citation type="journal article" date="2024" name="bioRxiv">
        <title>A reference genome for Trichogramma kaykai: A tiny desert-dwelling parasitoid wasp with competing sex-ratio distorters.</title>
        <authorList>
            <person name="Culotta J."/>
            <person name="Lindsey A.R."/>
        </authorList>
    </citation>
    <scope>NUCLEOTIDE SEQUENCE [LARGE SCALE GENOMIC DNA]</scope>
    <source>
        <strain evidence="3 4">KSX58</strain>
    </source>
</reference>
<feature type="compositionally biased region" description="Basic and acidic residues" evidence="1">
    <location>
        <begin position="274"/>
        <end position="285"/>
    </location>
</feature>
<evidence type="ECO:0000313" key="4">
    <source>
        <dbReference type="Proteomes" id="UP001627154"/>
    </source>
</evidence>
<dbReference type="AlphaFoldDB" id="A0ABD2W2M8"/>
<protein>
    <submittedName>
        <fullName evidence="3">Uncharacterized protein</fullName>
    </submittedName>
</protein>
<dbReference type="PANTHER" id="PTHR36694:SF11">
    <property type="entry name" value="LP21121P-RELATED"/>
    <property type="match status" value="1"/>
</dbReference>
<accession>A0ABD2W2M8</accession>
<dbReference type="Pfam" id="PF15860">
    <property type="entry name" value="DUF4728"/>
    <property type="match status" value="1"/>
</dbReference>
<keyword evidence="2" id="KW-0812">Transmembrane</keyword>
<feature type="region of interest" description="Disordered" evidence="1">
    <location>
        <begin position="249"/>
        <end position="305"/>
    </location>
</feature>
<proteinExistence type="predicted"/>
<keyword evidence="2" id="KW-1133">Transmembrane helix</keyword>
<evidence type="ECO:0000256" key="2">
    <source>
        <dbReference type="SAM" id="Phobius"/>
    </source>
</evidence>
<feature type="transmembrane region" description="Helical" evidence="2">
    <location>
        <begin position="101"/>
        <end position="130"/>
    </location>
</feature>